<comment type="caution">
    <text evidence="3">The sequence shown here is derived from an EMBL/GenBank/DDBJ whole genome shotgun (WGS) entry which is preliminary data.</text>
</comment>
<organism evidence="3 4">
    <name type="scientific">Solanum bulbocastanum</name>
    <name type="common">Wild potato</name>
    <dbReference type="NCBI Taxonomy" id="147425"/>
    <lineage>
        <taxon>Eukaryota</taxon>
        <taxon>Viridiplantae</taxon>
        <taxon>Streptophyta</taxon>
        <taxon>Embryophyta</taxon>
        <taxon>Tracheophyta</taxon>
        <taxon>Spermatophyta</taxon>
        <taxon>Magnoliopsida</taxon>
        <taxon>eudicotyledons</taxon>
        <taxon>Gunneridae</taxon>
        <taxon>Pentapetalae</taxon>
        <taxon>asterids</taxon>
        <taxon>lamiids</taxon>
        <taxon>Solanales</taxon>
        <taxon>Solanaceae</taxon>
        <taxon>Solanoideae</taxon>
        <taxon>Solaneae</taxon>
        <taxon>Solanum</taxon>
    </lineage>
</organism>
<dbReference type="Proteomes" id="UP001371456">
    <property type="component" value="Unassembled WGS sequence"/>
</dbReference>
<dbReference type="GO" id="GO:0000287">
    <property type="term" value="F:magnesium ion binding"/>
    <property type="evidence" value="ECO:0007669"/>
    <property type="project" value="InterPro"/>
</dbReference>
<keyword evidence="4" id="KW-1185">Reference proteome</keyword>
<reference evidence="3 4" key="1">
    <citation type="submission" date="2024-02" db="EMBL/GenBank/DDBJ databases">
        <title>de novo genome assembly of Solanum bulbocastanum strain 11H21.</title>
        <authorList>
            <person name="Hosaka A.J."/>
        </authorList>
    </citation>
    <scope>NUCLEOTIDE SEQUENCE [LARGE SCALE GENOMIC DNA]</scope>
    <source>
        <tissue evidence="3">Young leaves</tissue>
    </source>
</reference>
<dbReference type="EMBL" id="JBANQN010000009">
    <property type="protein sequence ID" value="KAK6781277.1"/>
    <property type="molecule type" value="Genomic_DNA"/>
</dbReference>
<accession>A0AAN8T9V1</accession>
<dbReference type="InterPro" id="IPR050148">
    <property type="entry name" value="Terpene_synthase-like"/>
</dbReference>
<dbReference type="SUPFAM" id="SSF48576">
    <property type="entry name" value="Terpenoid synthases"/>
    <property type="match status" value="1"/>
</dbReference>
<sequence length="193" mass="23134">MYQTHERELSELTRWWKDLDYENKYPYARDKLVECYFWATGCDISGMDLISSYMRPLYQVLLDYFDEMEEELTKDGIAHYVYYAKIETNKWIKRYLKEAEWLKDDIIPKCEEYKRNATIAISNQMILITSLIVEGEFISKETFEWMINESLIAPASSLINRLKGDIIGHEHEQQREHGASFIECYMKEYRASK</sequence>
<evidence type="ECO:0000256" key="1">
    <source>
        <dbReference type="ARBA" id="ARBA00022723"/>
    </source>
</evidence>
<evidence type="ECO:0000313" key="3">
    <source>
        <dbReference type="EMBL" id="KAK6781277.1"/>
    </source>
</evidence>
<dbReference type="AlphaFoldDB" id="A0AAN8T9V1"/>
<dbReference type="Gene3D" id="1.10.600.10">
    <property type="entry name" value="Farnesyl Diphosphate Synthase"/>
    <property type="match status" value="2"/>
</dbReference>
<dbReference type="GO" id="GO:0016114">
    <property type="term" value="P:terpenoid biosynthetic process"/>
    <property type="evidence" value="ECO:0007669"/>
    <property type="project" value="InterPro"/>
</dbReference>
<evidence type="ECO:0000313" key="4">
    <source>
        <dbReference type="Proteomes" id="UP001371456"/>
    </source>
</evidence>
<dbReference type="GO" id="GO:0010333">
    <property type="term" value="F:terpene synthase activity"/>
    <property type="evidence" value="ECO:0007669"/>
    <property type="project" value="InterPro"/>
</dbReference>
<gene>
    <name evidence="3" type="ORF">RDI58_023461</name>
</gene>
<protein>
    <recommendedName>
        <fullName evidence="2">Terpene synthase metal-binding domain-containing protein</fullName>
    </recommendedName>
</protein>
<name>A0AAN8T9V1_SOLBU</name>
<dbReference type="PANTHER" id="PTHR31225:SF229">
    <property type="entry name" value="SESQUITERPENE SYNTHASE 14"/>
    <property type="match status" value="1"/>
</dbReference>
<proteinExistence type="predicted"/>
<dbReference type="InterPro" id="IPR005630">
    <property type="entry name" value="Terpene_synthase_metal-bd"/>
</dbReference>
<dbReference type="PANTHER" id="PTHR31225">
    <property type="entry name" value="OS04G0344100 PROTEIN-RELATED"/>
    <property type="match status" value="1"/>
</dbReference>
<feature type="domain" description="Terpene synthase metal-binding" evidence="2">
    <location>
        <begin position="42"/>
        <end position="193"/>
    </location>
</feature>
<evidence type="ECO:0000259" key="2">
    <source>
        <dbReference type="Pfam" id="PF03936"/>
    </source>
</evidence>
<dbReference type="InterPro" id="IPR008949">
    <property type="entry name" value="Isoprenoid_synthase_dom_sf"/>
</dbReference>
<dbReference type="Pfam" id="PF03936">
    <property type="entry name" value="Terpene_synth_C"/>
    <property type="match status" value="1"/>
</dbReference>
<keyword evidence="1" id="KW-0479">Metal-binding</keyword>